<sequence>MVYVADNADLSKWSQKEVLFSSGAGDMNSETTMIKLTYEVSPGKLDHLFVSRDQLFYMTDKKMKAAAKLVPEKDKLVYKDGSTALVKSLEVGKYKKGLHHIATTLEPAVVLAGHLMLAKGIVCGDYALQMGIANAPKALLADDHSKLPEFGSKEYFTKYKHLIGDSFKAHNKDFQPEAIDKKVFEAMGKKGTLHIPDNAQHFISKEQALSILENPDSNIAPVFSNTGDELVNYLFTLYQGFFPNIIFYYDKENQLPNAHSFFEYGNSFIVVNGGLARTECIDFDGLAFVIAHELGHLFGGDPKNPHEYTCEGKADYFAVTGVLPKVWYGVSSAPIIQQAVSTLTDFFGLIDPKLRKGKKGNTCMYISTDCRLDAINAAFNMMALPACAGGSPDPKLEVSSANVVKDKTGTSVVITYNVPVDVKTATAIGNYAFDPIIVVTAARMDPKSPNVVILSVVLNKPGGYSVCVYDVLSAKGEPLVKGQNCNSFQY</sequence>
<dbReference type="OrthoDB" id="7191465at2"/>
<keyword evidence="2" id="KW-1185">Reference proteome</keyword>
<reference evidence="1" key="1">
    <citation type="submission" date="2020-05" db="EMBL/GenBank/DDBJ databases">
        <title>Chitinophaga laudate sp. nov., isolated from a tropical peat swamp.</title>
        <authorList>
            <person name="Goh C.B.S."/>
            <person name="Lee M.S."/>
            <person name="Parimannan S."/>
            <person name="Pasbakhsh P."/>
            <person name="Yule C.M."/>
            <person name="Rajandas H."/>
            <person name="Loke S."/>
            <person name="Croft L."/>
            <person name="Tan J.B.L."/>
        </authorList>
    </citation>
    <scope>NUCLEOTIDE SEQUENCE</scope>
    <source>
        <strain evidence="1">Mgbs1</strain>
    </source>
</reference>
<evidence type="ECO:0000313" key="1">
    <source>
        <dbReference type="EMBL" id="NSL86285.1"/>
    </source>
</evidence>
<name>A0A9Q5GKI9_9BACT</name>
<dbReference type="Gene3D" id="3.30.2010.10">
    <property type="entry name" value="Metalloproteases ('zincins'), catalytic domain"/>
    <property type="match status" value="1"/>
</dbReference>
<accession>A0A9Q5GKI9</accession>
<dbReference type="Proteomes" id="UP000281028">
    <property type="component" value="Unassembled WGS sequence"/>
</dbReference>
<dbReference type="AlphaFoldDB" id="A0A9Q5GKI9"/>
<dbReference type="EMBL" id="RIAR02000001">
    <property type="protein sequence ID" value="NSL86285.1"/>
    <property type="molecule type" value="Genomic_DNA"/>
</dbReference>
<evidence type="ECO:0000313" key="2">
    <source>
        <dbReference type="Proteomes" id="UP000281028"/>
    </source>
</evidence>
<organism evidence="1 2">
    <name type="scientific">Chitinophaga solisilvae</name>
    <dbReference type="NCBI Taxonomy" id="1233460"/>
    <lineage>
        <taxon>Bacteria</taxon>
        <taxon>Pseudomonadati</taxon>
        <taxon>Bacteroidota</taxon>
        <taxon>Chitinophagia</taxon>
        <taxon>Chitinophagales</taxon>
        <taxon>Chitinophagaceae</taxon>
        <taxon>Chitinophaga</taxon>
    </lineage>
</organism>
<comment type="caution">
    <text evidence="1">The sequence shown here is derived from an EMBL/GenBank/DDBJ whole genome shotgun (WGS) entry which is preliminary data.</text>
</comment>
<protein>
    <submittedName>
        <fullName evidence="1">Uncharacterized protein</fullName>
    </submittedName>
</protein>
<proteinExistence type="predicted"/>
<gene>
    <name evidence="1" type="ORF">ECE50_005565</name>
</gene>